<keyword evidence="3 7" id="KW-0812">Transmembrane</keyword>
<dbReference type="PIRSF" id="PIRSF002419">
    <property type="entry name" value="Tetraspanin"/>
    <property type="match status" value="1"/>
</dbReference>
<comment type="subcellular location">
    <subcellularLocation>
        <location evidence="1 7">Membrane</location>
        <topology evidence="1 7">Multi-pass membrane protein</topology>
    </subcellularLocation>
</comment>
<dbReference type="Pfam" id="PF00335">
    <property type="entry name" value="Tetraspanin"/>
    <property type="match status" value="1"/>
</dbReference>
<keyword evidence="4 7" id="KW-1133">Transmembrane helix</keyword>
<evidence type="ECO:0000256" key="7">
    <source>
        <dbReference type="RuleBase" id="RU361218"/>
    </source>
</evidence>
<evidence type="ECO:0000256" key="6">
    <source>
        <dbReference type="PIRSR" id="PIRSR002419-1"/>
    </source>
</evidence>
<dbReference type="STRING" id="568069.A0A1J1IYZ2"/>
<sequence>MGVGGRMDFCSQLVKYGMFVSNVIIFFCGVGVFVLSMITLIDRNFLSELYGTNLFTGALYVLAISSAVVCLLALFGCFGAVREVKFMLLTYFILVFLVFVTTLIGGIICHVFREKVELTMRQSMTESIRLYQSRRQVTNAWDLTQTRLRCCGVTTFRDWSGRIPRTCCQEISPNVYKPCEDNPTLINVHNDGCLDIGTRFIRDRAFIVGTSGIGLALTMLLGMIFSFIFFNMIE</sequence>
<feature type="disulfide bond" evidence="6">
    <location>
        <begin position="150"/>
        <end position="179"/>
    </location>
</feature>
<evidence type="ECO:0000256" key="4">
    <source>
        <dbReference type="ARBA" id="ARBA00022989"/>
    </source>
</evidence>
<dbReference type="Proteomes" id="UP000183832">
    <property type="component" value="Unassembled WGS sequence"/>
</dbReference>
<keyword evidence="6" id="KW-1015">Disulfide bond</keyword>
<dbReference type="SUPFAM" id="SSF48652">
    <property type="entry name" value="Tetraspanin"/>
    <property type="match status" value="1"/>
</dbReference>
<gene>
    <name evidence="8" type="primary">similar to Tetraspanin-9</name>
    <name evidence="8" type="ORF">CLUMA_CG016537</name>
</gene>
<evidence type="ECO:0000256" key="3">
    <source>
        <dbReference type="ARBA" id="ARBA00022692"/>
    </source>
</evidence>
<organism evidence="8 9">
    <name type="scientific">Clunio marinus</name>
    <dbReference type="NCBI Taxonomy" id="568069"/>
    <lineage>
        <taxon>Eukaryota</taxon>
        <taxon>Metazoa</taxon>
        <taxon>Ecdysozoa</taxon>
        <taxon>Arthropoda</taxon>
        <taxon>Hexapoda</taxon>
        <taxon>Insecta</taxon>
        <taxon>Pterygota</taxon>
        <taxon>Neoptera</taxon>
        <taxon>Endopterygota</taxon>
        <taxon>Diptera</taxon>
        <taxon>Nematocera</taxon>
        <taxon>Chironomoidea</taxon>
        <taxon>Chironomidae</taxon>
        <taxon>Clunio</taxon>
    </lineage>
</organism>
<dbReference type="AlphaFoldDB" id="A0A1J1IYZ2"/>
<keyword evidence="5 7" id="KW-0472">Membrane</keyword>
<reference evidence="8 9" key="1">
    <citation type="submission" date="2015-04" db="EMBL/GenBank/DDBJ databases">
        <authorList>
            <person name="Syromyatnikov M.Y."/>
            <person name="Popov V.N."/>
        </authorList>
    </citation>
    <scope>NUCLEOTIDE SEQUENCE [LARGE SCALE GENOMIC DNA]</scope>
</reference>
<protein>
    <recommendedName>
        <fullName evidence="7">Tetraspanin</fullName>
    </recommendedName>
</protein>
<proteinExistence type="inferred from homology"/>
<feature type="transmembrane region" description="Helical" evidence="7">
    <location>
        <begin position="87"/>
        <end position="112"/>
    </location>
</feature>
<dbReference type="PANTHER" id="PTHR19282:SF527">
    <property type="entry name" value="TETRASPANIN"/>
    <property type="match status" value="1"/>
</dbReference>
<evidence type="ECO:0000256" key="1">
    <source>
        <dbReference type="ARBA" id="ARBA00004141"/>
    </source>
</evidence>
<dbReference type="GO" id="GO:0005886">
    <property type="term" value="C:plasma membrane"/>
    <property type="evidence" value="ECO:0007669"/>
    <property type="project" value="TreeGrafter"/>
</dbReference>
<name>A0A1J1IYZ2_9DIPT</name>
<evidence type="ECO:0000313" key="8">
    <source>
        <dbReference type="EMBL" id="CRL03801.1"/>
    </source>
</evidence>
<evidence type="ECO:0000313" key="9">
    <source>
        <dbReference type="Proteomes" id="UP000183832"/>
    </source>
</evidence>
<feature type="transmembrane region" description="Helical" evidence="7">
    <location>
        <begin position="16"/>
        <end position="41"/>
    </location>
</feature>
<feature type="disulfide bond" evidence="6">
    <location>
        <begin position="151"/>
        <end position="168"/>
    </location>
</feature>
<evidence type="ECO:0000256" key="5">
    <source>
        <dbReference type="ARBA" id="ARBA00023136"/>
    </source>
</evidence>
<dbReference type="InterPro" id="IPR018499">
    <property type="entry name" value="Tetraspanin/Peripherin"/>
</dbReference>
<feature type="transmembrane region" description="Helical" evidence="7">
    <location>
        <begin position="53"/>
        <end position="81"/>
    </location>
</feature>
<keyword evidence="9" id="KW-1185">Reference proteome</keyword>
<evidence type="ECO:0000256" key="2">
    <source>
        <dbReference type="ARBA" id="ARBA00006840"/>
    </source>
</evidence>
<dbReference type="Gene3D" id="1.10.1450.10">
    <property type="entry name" value="Tetraspanin"/>
    <property type="match status" value="1"/>
</dbReference>
<dbReference type="InterPro" id="IPR000301">
    <property type="entry name" value="Tetraspanin_animals"/>
</dbReference>
<dbReference type="OrthoDB" id="438211at2759"/>
<accession>A0A1J1IYZ2</accession>
<dbReference type="PANTHER" id="PTHR19282">
    <property type="entry name" value="TETRASPANIN"/>
    <property type="match status" value="1"/>
</dbReference>
<dbReference type="PRINTS" id="PR00259">
    <property type="entry name" value="TMFOUR"/>
</dbReference>
<comment type="similarity">
    <text evidence="2 7">Belongs to the tetraspanin (TM4SF) family.</text>
</comment>
<dbReference type="EMBL" id="CVRI01000059">
    <property type="protein sequence ID" value="CRL03801.1"/>
    <property type="molecule type" value="Genomic_DNA"/>
</dbReference>
<feature type="transmembrane region" description="Helical" evidence="7">
    <location>
        <begin position="205"/>
        <end position="230"/>
    </location>
</feature>
<dbReference type="InterPro" id="IPR008952">
    <property type="entry name" value="Tetraspanin_EC2_sf"/>
</dbReference>